<dbReference type="Pfam" id="PF01172">
    <property type="entry name" value="SBDS_N"/>
    <property type="match status" value="1"/>
</dbReference>
<dbReference type="Proteomes" id="UP001600888">
    <property type="component" value="Unassembled WGS sequence"/>
</dbReference>
<name>A0ABR4F0E3_9PEZI</name>
<keyword evidence="3" id="KW-1185">Reference proteome</keyword>
<accession>A0ABR4F0E3</accession>
<evidence type="ECO:0000313" key="3">
    <source>
        <dbReference type="Proteomes" id="UP001600888"/>
    </source>
</evidence>
<protein>
    <recommendedName>
        <fullName evidence="1">Ribosome maturation protein SDO1/SBDS N-terminal domain-containing protein</fullName>
    </recommendedName>
</protein>
<dbReference type="InterPro" id="IPR019783">
    <property type="entry name" value="SDO1/SBDS_N"/>
</dbReference>
<proteinExistence type="predicted"/>
<evidence type="ECO:0000259" key="1">
    <source>
        <dbReference type="Pfam" id="PF01172"/>
    </source>
</evidence>
<sequence length="177" mass="19689">MTKGGATQIKVHFKGQDDDFLVFVDDLETYKKWQEDKSVPLAHFVSAFKIFVTHKALADQRLLSTANSQGAQGAYDSAPKGQLENEFGTSNEDDVIKAILEKGSVQESAVSHHRHLVPPLTGAPLAVFNPSHCRQLCADQNFSSQRCPSDRDPRTTPRAPWLLTEPLSRLERYPLTS</sequence>
<dbReference type="SUPFAM" id="SSF89895">
    <property type="entry name" value="FYSH domain"/>
    <property type="match status" value="1"/>
</dbReference>
<organism evidence="2 3">
    <name type="scientific">Diaporthe vaccinii</name>
    <dbReference type="NCBI Taxonomy" id="105482"/>
    <lineage>
        <taxon>Eukaryota</taxon>
        <taxon>Fungi</taxon>
        <taxon>Dikarya</taxon>
        <taxon>Ascomycota</taxon>
        <taxon>Pezizomycotina</taxon>
        <taxon>Sordariomycetes</taxon>
        <taxon>Sordariomycetidae</taxon>
        <taxon>Diaporthales</taxon>
        <taxon>Diaporthaceae</taxon>
        <taxon>Diaporthe</taxon>
        <taxon>Diaporthe eres species complex</taxon>
    </lineage>
</organism>
<reference evidence="2 3" key="1">
    <citation type="submission" date="2024-03" db="EMBL/GenBank/DDBJ databases">
        <title>A high-quality draft genome sequence of Diaporthe vaccinii, a causative agent of upright dieback and viscid rot disease in cranberry plants.</title>
        <authorList>
            <person name="Sarrasin M."/>
            <person name="Lang B.F."/>
            <person name="Burger G."/>
        </authorList>
    </citation>
    <scope>NUCLEOTIDE SEQUENCE [LARGE SCALE GENOMIC DNA]</scope>
    <source>
        <strain evidence="2 3">IS7</strain>
    </source>
</reference>
<evidence type="ECO:0000313" key="2">
    <source>
        <dbReference type="EMBL" id="KAL2288168.1"/>
    </source>
</evidence>
<gene>
    <name evidence="2" type="ORF">FJTKL_04275</name>
</gene>
<dbReference type="Gene3D" id="3.30.1250.10">
    <property type="entry name" value="Ribosome maturation protein SBDS, N-terminal domain"/>
    <property type="match status" value="1"/>
</dbReference>
<dbReference type="EMBL" id="JBAWTH010000017">
    <property type="protein sequence ID" value="KAL2288168.1"/>
    <property type="molecule type" value="Genomic_DNA"/>
</dbReference>
<feature type="domain" description="Ribosome maturation protein SDO1/SBDS N-terminal" evidence="1">
    <location>
        <begin position="8"/>
        <end position="109"/>
    </location>
</feature>
<comment type="caution">
    <text evidence="2">The sequence shown here is derived from an EMBL/GenBank/DDBJ whole genome shotgun (WGS) entry which is preliminary data.</text>
</comment>
<dbReference type="InterPro" id="IPR036786">
    <property type="entry name" value="Ribosome_mat_SBDS_N_sf"/>
</dbReference>